<dbReference type="InterPro" id="IPR020904">
    <property type="entry name" value="Sc_DH/Rdtase_CS"/>
</dbReference>
<comment type="caution">
    <text evidence="5">The sequence shown here is derived from an EMBL/GenBank/DDBJ whole genome shotgun (WGS) entry which is preliminary data.</text>
</comment>
<dbReference type="EMBL" id="MCFJ01000008">
    <property type="protein sequence ID" value="ORY63271.1"/>
    <property type="molecule type" value="Genomic_DNA"/>
</dbReference>
<dbReference type="STRING" id="1141098.A0A1Y2DVG8"/>
<dbReference type="InterPro" id="IPR002347">
    <property type="entry name" value="SDR_fam"/>
</dbReference>
<dbReference type="NCBIfam" id="TIGR01963">
    <property type="entry name" value="PHB_DH"/>
    <property type="match status" value="1"/>
</dbReference>
<dbReference type="PRINTS" id="PR00081">
    <property type="entry name" value="GDHRDH"/>
</dbReference>
<dbReference type="GO" id="GO:0032787">
    <property type="term" value="P:monocarboxylic acid metabolic process"/>
    <property type="evidence" value="ECO:0007669"/>
    <property type="project" value="UniProtKB-ARBA"/>
</dbReference>
<dbReference type="GO" id="GO:0003858">
    <property type="term" value="F:3-hydroxybutyrate dehydrogenase activity"/>
    <property type="evidence" value="ECO:0007669"/>
    <property type="project" value="InterPro"/>
</dbReference>
<gene>
    <name evidence="5" type="ORF">BCR38DRAFT_344707</name>
</gene>
<dbReference type="PRINTS" id="PR00080">
    <property type="entry name" value="SDRFAMILY"/>
</dbReference>
<evidence type="ECO:0000256" key="2">
    <source>
        <dbReference type="ARBA" id="ARBA00012948"/>
    </source>
</evidence>
<dbReference type="NCBIfam" id="NF009093">
    <property type="entry name" value="PRK12429.1"/>
    <property type="match status" value="1"/>
</dbReference>
<proteinExistence type="inferred from homology"/>
<dbReference type="FunFam" id="3.40.50.720:FF:000084">
    <property type="entry name" value="Short-chain dehydrogenase reductase"/>
    <property type="match status" value="1"/>
</dbReference>
<dbReference type="SUPFAM" id="SSF51735">
    <property type="entry name" value="NAD(P)-binding Rossmann-fold domains"/>
    <property type="match status" value="1"/>
</dbReference>
<organism evidence="5 6">
    <name type="scientific">Pseudomassariella vexata</name>
    <dbReference type="NCBI Taxonomy" id="1141098"/>
    <lineage>
        <taxon>Eukaryota</taxon>
        <taxon>Fungi</taxon>
        <taxon>Dikarya</taxon>
        <taxon>Ascomycota</taxon>
        <taxon>Pezizomycotina</taxon>
        <taxon>Sordariomycetes</taxon>
        <taxon>Xylariomycetidae</taxon>
        <taxon>Amphisphaeriales</taxon>
        <taxon>Pseudomassariaceae</taxon>
        <taxon>Pseudomassariella</taxon>
    </lineage>
</organism>
<evidence type="ECO:0000256" key="4">
    <source>
        <dbReference type="ARBA" id="ARBA00048508"/>
    </source>
</evidence>
<name>A0A1Y2DVG8_9PEZI</name>
<dbReference type="Proteomes" id="UP000193689">
    <property type="component" value="Unassembled WGS sequence"/>
</dbReference>
<comment type="similarity">
    <text evidence="1">Belongs to the short-chain dehydrogenases/reductases (SDR) family.</text>
</comment>
<dbReference type="PANTHER" id="PTHR42879">
    <property type="entry name" value="3-OXOACYL-(ACYL-CARRIER-PROTEIN) REDUCTASE"/>
    <property type="match status" value="1"/>
</dbReference>
<dbReference type="InParanoid" id="A0A1Y2DVG8"/>
<dbReference type="GO" id="GO:0004316">
    <property type="term" value="F:3-oxoacyl-[acyl-carrier-protein] reductase (NADPH) activity"/>
    <property type="evidence" value="ECO:0007669"/>
    <property type="project" value="UniProtKB-EC"/>
</dbReference>
<comment type="catalytic activity">
    <reaction evidence="4">
        <text>a (3R)-hydroxyacyl-[ACP] + NADP(+) = a 3-oxoacyl-[ACP] + NADPH + H(+)</text>
        <dbReference type="Rhea" id="RHEA:17397"/>
        <dbReference type="Rhea" id="RHEA-COMP:9916"/>
        <dbReference type="Rhea" id="RHEA-COMP:9945"/>
        <dbReference type="ChEBI" id="CHEBI:15378"/>
        <dbReference type="ChEBI" id="CHEBI:57783"/>
        <dbReference type="ChEBI" id="CHEBI:58349"/>
        <dbReference type="ChEBI" id="CHEBI:78776"/>
        <dbReference type="ChEBI" id="CHEBI:78827"/>
        <dbReference type="EC" id="1.1.1.100"/>
    </reaction>
</comment>
<dbReference type="OrthoDB" id="47007at2759"/>
<dbReference type="InterPro" id="IPR011294">
    <property type="entry name" value="3-OHbutyrate_DH"/>
</dbReference>
<keyword evidence="6" id="KW-1185">Reference proteome</keyword>
<keyword evidence="3" id="KW-0521">NADP</keyword>
<dbReference type="PROSITE" id="PS00061">
    <property type="entry name" value="ADH_SHORT"/>
    <property type="match status" value="1"/>
</dbReference>
<dbReference type="Gene3D" id="3.40.50.720">
    <property type="entry name" value="NAD(P)-binding Rossmann-like Domain"/>
    <property type="match status" value="1"/>
</dbReference>
<dbReference type="PANTHER" id="PTHR42879:SF2">
    <property type="entry name" value="3-OXOACYL-[ACYL-CARRIER-PROTEIN] REDUCTASE FABG"/>
    <property type="match status" value="1"/>
</dbReference>
<reference evidence="5 6" key="1">
    <citation type="submission" date="2016-07" db="EMBL/GenBank/DDBJ databases">
        <title>Pervasive Adenine N6-methylation of Active Genes in Fungi.</title>
        <authorList>
            <consortium name="DOE Joint Genome Institute"/>
            <person name="Mondo S.J."/>
            <person name="Dannebaum R.O."/>
            <person name="Kuo R.C."/>
            <person name="Labutti K."/>
            <person name="Haridas S."/>
            <person name="Kuo A."/>
            <person name="Salamov A."/>
            <person name="Ahrendt S.R."/>
            <person name="Lipzen A."/>
            <person name="Sullivan W."/>
            <person name="Andreopoulos W.B."/>
            <person name="Clum A."/>
            <person name="Lindquist E."/>
            <person name="Daum C."/>
            <person name="Ramamoorthy G.K."/>
            <person name="Gryganskyi A."/>
            <person name="Culley D."/>
            <person name="Magnuson J.K."/>
            <person name="James T.Y."/>
            <person name="O'Malley M.A."/>
            <person name="Stajich J.E."/>
            <person name="Spatafora J.W."/>
            <person name="Visel A."/>
            <person name="Grigoriev I.V."/>
        </authorList>
    </citation>
    <scope>NUCLEOTIDE SEQUENCE [LARGE SCALE GENOMIC DNA]</scope>
    <source>
        <strain evidence="5 6">CBS 129021</strain>
    </source>
</reference>
<evidence type="ECO:0000256" key="1">
    <source>
        <dbReference type="ARBA" id="ARBA00006484"/>
    </source>
</evidence>
<dbReference type="AlphaFoldDB" id="A0A1Y2DVG8"/>
<dbReference type="GeneID" id="63772337"/>
<protein>
    <recommendedName>
        <fullName evidence="2">3-oxoacyl-[acyl-carrier-protein] reductase</fullName>
        <ecNumber evidence="2">1.1.1.100</ecNumber>
    </recommendedName>
</protein>
<evidence type="ECO:0000313" key="6">
    <source>
        <dbReference type="Proteomes" id="UP000193689"/>
    </source>
</evidence>
<dbReference type="InterPro" id="IPR036291">
    <property type="entry name" value="NAD(P)-bd_dom_sf"/>
</dbReference>
<accession>A0A1Y2DVG8</accession>
<dbReference type="Pfam" id="PF13561">
    <property type="entry name" value="adh_short_C2"/>
    <property type="match status" value="1"/>
</dbReference>
<dbReference type="EC" id="1.1.1.100" evidence="2"/>
<dbReference type="InterPro" id="IPR050259">
    <property type="entry name" value="SDR"/>
</dbReference>
<evidence type="ECO:0000256" key="3">
    <source>
        <dbReference type="ARBA" id="ARBA00022857"/>
    </source>
</evidence>
<sequence length="262" mass="27883">MFLKGKTALITGSTSGIGLAYARSLAAEGANIMLNGFGDPSAIEAERSALETISSGGRALYSSADMTLPSAITALVQHCHAELGGPDILVANAGINHIAPVTSFPVEKWDQIIAINLTSPFLLMQACIPFMKQKNWGRVICTASAHSMVASPYKSAYVAAKHGLVGLVKTVALEMARDGITVNAISPGYVWTPLVENQIPDTMEVRGMTREQVVDELLVARHPTRELVKPEQVAALALFLCREEARQVTGSNYSMDGGWTAG</sequence>
<evidence type="ECO:0000313" key="5">
    <source>
        <dbReference type="EMBL" id="ORY63271.1"/>
    </source>
</evidence>
<dbReference type="RefSeq" id="XP_040714928.1">
    <property type="nucleotide sequence ID" value="XM_040856125.1"/>
</dbReference>